<dbReference type="CDD" id="cd00093">
    <property type="entry name" value="HTH_XRE"/>
    <property type="match status" value="1"/>
</dbReference>
<dbReference type="GO" id="GO:0003700">
    <property type="term" value="F:DNA-binding transcription factor activity"/>
    <property type="evidence" value="ECO:0007669"/>
    <property type="project" value="TreeGrafter"/>
</dbReference>
<dbReference type="PANTHER" id="PTHR46797:SF23">
    <property type="entry name" value="HTH-TYPE TRANSCRIPTIONAL REGULATOR SUTR"/>
    <property type="match status" value="1"/>
</dbReference>
<keyword evidence="1" id="KW-0805">Transcription regulation</keyword>
<proteinExistence type="predicted"/>
<evidence type="ECO:0000256" key="1">
    <source>
        <dbReference type="ARBA" id="ARBA00023015"/>
    </source>
</evidence>
<dbReference type="InterPro" id="IPR050807">
    <property type="entry name" value="TransReg_Diox_bact_type"/>
</dbReference>
<dbReference type="Proteomes" id="UP000316030">
    <property type="component" value="Unassembled WGS sequence"/>
</dbReference>
<keyword evidence="6" id="KW-1185">Reference proteome</keyword>
<dbReference type="PANTHER" id="PTHR46797">
    <property type="entry name" value="HTH-TYPE TRANSCRIPTIONAL REGULATOR"/>
    <property type="match status" value="1"/>
</dbReference>
<dbReference type="EMBL" id="FXTO01000026">
    <property type="protein sequence ID" value="SMO93681.1"/>
    <property type="molecule type" value="Genomic_DNA"/>
</dbReference>
<dbReference type="AlphaFoldDB" id="A0A521FDI0"/>
<dbReference type="GO" id="GO:0003677">
    <property type="term" value="F:DNA binding"/>
    <property type="evidence" value="ECO:0007669"/>
    <property type="project" value="UniProtKB-KW"/>
</dbReference>
<sequence length="103" mass="11409">MRIKIADVRKSLGVSQGDLADAVGLSRPYLAQIENGTRNLSAARQKAIAEALSVDPTELIDFAAPELDEERLLLEGFRSMTKEQRKAWLDMARVVLGKTTPRE</sequence>
<dbReference type="RefSeq" id="WP_185959049.1">
    <property type="nucleotide sequence ID" value="NZ_FXTO01000026.1"/>
</dbReference>
<evidence type="ECO:0000256" key="3">
    <source>
        <dbReference type="ARBA" id="ARBA00023163"/>
    </source>
</evidence>
<dbReference type="SMART" id="SM00530">
    <property type="entry name" value="HTH_XRE"/>
    <property type="match status" value="1"/>
</dbReference>
<dbReference type="Gene3D" id="1.10.260.40">
    <property type="entry name" value="lambda repressor-like DNA-binding domains"/>
    <property type="match status" value="1"/>
</dbReference>
<protein>
    <submittedName>
        <fullName evidence="5">Helix-turn-helix</fullName>
    </submittedName>
</protein>
<dbReference type="SUPFAM" id="SSF47413">
    <property type="entry name" value="lambda repressor-like DNA-binding domains"/>
    <property type="match status" value="1"/>
</dbReference>
<dbReference type="InterPro" id="IPR001387">
    <property type="entry name" value="Cro/C1-type_HTH"/>
</dbReference>
<evidence type="ECO:0000313" key="5">
    <source>
        <dbReference type="EMBL" id="SMO93681.1"/>
    </source>
</evidence>
<feature type="domain" description="HTH cro/C1-type" evidence="4">
    <location>
        <begin position="5"/>
        <end position="59"/>
    </location>
</feature>
<dbReference type="GO" id="GO:0005829">
    <property type="term" value="C:cytosol"/>
    <property type="evidence" value="ECO:0007669"/>
    <property type="project" value="TreeGrafter"/>
</dbReference>
<gene>
    <name evidence="5" type="ORF">SAMN06265173_12647</name>
</gene>
<keyword evidence="2" id="KW-0238">DNA-binding</keyword>
<evidence type="ECO:0000256" key="2">
    <source>
        <dbReference type="ARBA" id="ARBA00023125"/>
    </source>
</evidence>
<dbReference type="InterPro" id="IPR010982">
    <property type="entry name" value="Lambda_DNA-bd_dom_sf"/>
</dbReference>
<dbReference type="Pfam" id="PF01381">
    <property type="entry name" value="HTH_3"/>
    <property type="match status" value="1"/>
</dbReference>
<organism evidence="5 6">
    <name type="scientific">Thalassovita litoralis</name>
    <dbReference type="NCBI Taxonomy" id="1010611"/>
    <lineage>
        <taxon>Bacteria</taxon>
        <taxon>Pseudomonadati</taxon>
        <taxon>Pseudomonadota</taxon>
        <taxon>Alphaproteobacteria</taxon>
        <taxon>Rhodobacterales</taxon>
        <taxon>Roseobacteraceae</taxon>
        <taxon>Thalassovita</taxon>
    </lineage>
</organism>
<keyword evidence="3" id="KW-0804">Transcription</keyword>
<dbReference type="PROSITE" id="PS50943">
    <property type="entry name" value="HTH_CROC1"/>
    <property type="match status" value="1"/>
</dbReference>
<reference evidence="5 6" key="1">
    <citation type="submission" date="2017-05" db="EMBL/GenBank/DDBJ databases">
        <authorList>
            <person name="Varghese N."/>
            <person name="Submissions S."/>
        </authorList>
    </citation>
    <scope>NUCLEOTIDE SEQUENCE [LARGE SCALE GENOMIC DNA]</scope>
    <source>
        <strain evidence="5 6">DSM 29506</strain>
    </source>
</reference>
<name>A0A521FDI0_9RHOB</name>
<accession>A0A521FDI0</accession>
<evidence type="ECO:0000259" key="4">
    <source>
        <dbReference type="PROSITE" id="PS50943"/>
    </source>
</evidence>
<evidence type="ECO:0000313" key="6">
    <source>
        <dbReference type="Proteomes" id="UP000316030"/>
    </source>
</evidence>